<dbReference type="InterPro" id="IPR015943">
    <property type="entry name" value="WD40/YVTN_repeat-like_dom_sf"/>
</dbReference>
<dbReference type="SUPFAM" id="SSF50978">
    <property type="entry name" value="WD40 repeat-like"/>
    <property type="match status" value="1"/>
</dbReference>
<feature type="compositionally biased region" description="Polar residues" evidence="5">
    <location>
        <begin position="353"/>
        <end position="365"/>
    </location>
</feature>
<accession>A0A7R8X5P9</accession>
<feature type="repeat" description="WD" evidence="4">
    <location>
        <begin position="905"/>
        <end position="936"/>
    </location>
</feature>
<dbReference type="SMART" id="SM00320">
    <property type="entry name" value="WD40"/>
    <property type="match status" value="8"/>
</dbReference>
<gene>
    <name evidence="7" type="ORF">DSTB1V02_LOCUS4193</name>
</gene>
<dbReference type="OrthoDB" id="6365783at2759"/>
<dbReference type="InterPro" id="IPR005108">
    <property type="entry name" value="HELP"/>
</dbReference>
<dbReference type="SMART" id="SM00537">
    <property type="entry name" value="DCX"/>
    <property type="match status" value="2"/>
</dbReference>
<dbReference type="InterPro" id="IPR055442">
    <property type="entry name" value="Beta-prop_EML-like_2nd"/>
</dbReference>
<evidence type="ECO:0000256" key="4">
    <source>
        <dbReference type="PROSITE-ProRule" id="PRU00221"/>
    </source>
</evidence>
<evidence type="ECO:0000259" key="6">
    <source>
        <dbReference type="PROSITE" id="PS50309"/>
    </source>
</evidence>
<feature type="compositionally biased region" description="Polar residues" evidence="5">
    <location>
        <begin position="334"/>
        <end position="344"/>
    </location>
</feature>
<dbReference type="GO" id="GO:0000226">
    <property type="term" value="P:microtubule cytoskeleton organization"/>
    <property type="evidence" value="ECO:0007669"/>
    <property type="project" value="TreeGrafter"/>
</dbReference>
<feature type="domain" description="Doublecortin" evidence="6">
    <location>
        <begin position="235"/>
        <end position="318"/>
    </location>
</feature>
<dbReference type="InterPro" id="IPR003533">
    <property type="entry name" value="Doublecortin_dom"/>
</dbReference>
<keyword evidence="3" id="KW-0677">Repeat</keyword>
<protein>
    <recommendedName>
        <fullName evidence="6">Doublecortin domain-containing protein</fullName>
    </recommendedName>
</protein>
<evidence type="ECO:0000256" key="5">
    <source>
        <dbReference type="SAM" id="MobiDB-lite"/>
    </source>
</evidence>
<comment type="similarity">
    <text evidence="1">Belongs to the WD repeat EMAP family.</text>
</comment>
<dbReference type="Pfam" id="PF23414">
    <property type="entry name" value="Beta-prop_EML_2"/>
    <property type="match status" value="1"/>
</dbReference>
<dbReference type="InterPro" id="IPR055439">
    <property type="entry name" value="Beta-prop_EML_1st"/>
</dbReference>
<dbReference type="GO" id="GO:0008017">
    <property type="term" value="F:microtubule binding"/>
    <property type="evidence" value="ECO:0007669"/>
    <property type="project" value="TreeGrafter"/>
</dbReference>
<dbReference type="Pfam" id="PF03607">
    <property type="entry name" value="DCX"/>
    <property type="match status" value="2"/>
</dbReference>
<dbReference type="Proteomes" id="UP000677054">
    <property type="component" value="Unassembled WGS sequence"/>
</dbReference>
<dbReference type="Pfam" id="PF23409">
    <property type="entry name" value="Beta-prop_EML"/>
    <property type="match status" value="1"/>
</dbReference>
<sequence>MSKGNIANIRSHYALLRPVNAPTYYKGGKATSQVPGIPQQYIGYRSPRNGYSEIEYDKSDEEDYRRPKYEVGKPRKLAVEDDEDYIKTRAPTRASVYSETRRNSSAGRSSRGYPILQRSSSYDPIKIRRSHNPRKVKVVTFYKNGDSNFTGFQFWLRPGRDVRNLDVLCKLLSARIPGLPLGVKYIFNMDGDVIRRLEEIQDGETYVCSSNPDFKRSSSYDPIKIRRSHNPRKVKVVTFYKNGDSNFTGFQFWLRPGRDVRNLDVLCKLLSARIPGLPLGVKYIFNMDGDVIRRLEEIQDGETYVCSSNPDFKEQIYGLKVLSSWRKTAKTQLRRFSQARTRPSTPDDFSPFYSDTHTAFPSNGRSPLHPDAHTAFPSNGRSPLHPDAHTAFPSNGRSPLHPDAHTAFPSNGRSPLHPDAHTAFPSNGRSPLHPDAHTAFPSNGRSPLPASPPRRKRRDSRGGMRIWGNCLLSTKTGNFEEVRHILGQVLNMRKVKAMYTLNGEEVRSLSQLSHYYDNAEQDTFFLEEDRDIPSPPRQTKRSLDRDSNSEILRPTGNHQTVLFQRLGGNGTFPDTRAAGKDAVTVTIRGRDHVLAKPSHVPPSNATAPEKQLHLDWVYGFRGADTKRNLWVLPKGELLYFVATVVVVYDVQQRDRQGDKQRHYTEHTEDVTCLAVHPGKDLVASGQRAGYSQDGKDPGPHIRIWSLAKLTTLKTLNASNFTWVGAVALAFSVQDGGKHLAGVTEGQGQELLVWEWNKDPQKAVARAQTNENNIVGLAFHSKQDLIITYGGRLATWKRERGSAELEREDLVDEELGSAAVTCLKFMSAPKEHLLTGHANGVISVWSFDRHGKYTLDEEFQLPKIVGGVRGIQAGKGKTGSHEELLVGTTKNQILQGTLETTFQPVVFGHASQLWALAVHPSQPVFATAGYDRNIVKWRAHKLEWRVESECSCATWNGDGSLLAVGSITGHVTVLRGENGELLVSFLVGPTHVSCISFSPDESLLSMGAENGNVYLYKVDKAEYVFRRSAVIKVSLPLTHMDWSTDSQYIRTQSEDAVVIIWDAKRQLKETDQSWTRDISWATHNCTLSYFTYGMWKSINSTGEVSISTCDISRSKKLLLAGDADGRLFLFRYPSTDPKAKYHTKKVYTAYISSARFLQDDNIIAAGGTDAALMQWRLA</sequence>
<feature type="region of interest" description="Disordered" evidence="5">
    <location>
        <begin position="93"/>
        <end position="114"/>
    </location>
</feature>
<evidence type="ECO:0000256" key="1">
    <source>
        <dbReference type="ARBA" id="ARBA00006489"/>
    </source>
</evidence>
<dbReference type="InterPro" id="IPR036572">
    <property type="entry name" value="Doublecortin_dom_sf"/>
</dbReference>
<evidence type="ECO:0000256" key="2">
    <source>
        <dbReference type="ARBA" id="ARBA00022574"/>
    </source>
</evidence>
<evidence type="ECO:0000313" key="8">
    <source>
        <dbReference type="Proteomes" id="UP000677054"/>
    </source>
</evidence>
<dbReference type="PROSITE" id="PS50309">
    <property type="entry name" value="DC"/>
    <property type="match status" value="2"/>
</dbReference>
<dbReference type="Gene3D" id="3.10.20.230">
    <property type="entry name" value="Doublecortin domain"/>
    <property type="match status" value="2"/>
</dbReference>
<dbReference type="PANTHER" id="PTHR13720:SF55">
    <property type="entry name" value="ECHINODERM MICROTUBULE-ASSOCIATED PROTEIN-LIKE CG42247"/>
    <property type="match status" value="1"/>
</dbReference>
<dbReference type="InterPro" id="IPR011047">
    <property type="entry name" value="Quinoprotein_ADH-like_sf"/>
</dbReference>
<dbReference type="PROSITE" id="PS50082">
    <property type="entry name" value="WD_REPEATS_2"/>
    <property type="match status" value="1"/>
</dbReference>
<feature type="region of interest" description="Disordered" evidence="5">
    <location>
        <begin position="334"/>
        <end position="462"/>
    </location>
</feature>
<keyword evidence="2 4" id="KW-0853">WD repeat</keyword>
<name>A0A7R8X5P9_9CRUS</name>
<dbReference type="Gene3D" id="2.130.10.10">
    <property type="entry name" value="YVTN repeat-like/Quinoprotein amine dehydrogenase"/>
    <property type="match status" value="2"/>
</dbReference>
<reference evidence="7" key="1">
    <citation type="submission" date="2020-11" db="EMBL/GenBank/DDBJ databases">
        <authorList>
            <person name="Tran Van P."/>
        </authorList>
    </citation>
    <scope>NUCLEOTIDE SEQUENCE</scope>
</reference>
<dbReference type="SUPFAM" id="SSF89837">
    <property type="entry name" value="Doublecortin (DC)"/>
    <property type="match status" value="2"/>
</dbReference>
<dbReference type="SUPFAM" id="SSF50998">
    <property type="entry name" value="Quinoprotein alcohol dehydrogenase-like"/>
    <property type="match status" value="1"/>
</dbReference>
<dbReference type="AlphaFoldDB" id="A0A7R8X5P9"/>
<feature type="compositionally biased region" description="Low complexity" evidence="5">
    <location>
        <begin position="103"/>
        <end position="112"/>
    </location>
</feature>
<dbReference type="GO" id="GO:0072686">
    <property type="term" value="C:mitotic spindle"/>
    <property type="evidence" value="ECO:0007669"/>
    <property type="project" value="TreeGrafter"/>
</dbReference>
<dbReference type="InterPro" id="IPR036322">
    <property type="entry name" value="WD40_repeat_dom_sf"/>
</dbReference>
<evidence type="ECO:0000313" key="7">
    <source>
        <dbReference type="EMBL" id="CAD7244293.1"/>
    </source>
</evidence>
<feature type="region of interest" description="Disordered" evidence="5">
    <location>
        <begin position="526"/>
        <end position="553"/>
    </location>
</feature>
<keyword evidence="8" id="KW-1185">Reference proteome</keyword>
<evidence type="ECO:0000256" key="3">
    <source>
        <dbReference type="ARBA" id="ARBA00022737"/>
    </source>
</evidence>
<dbReference type="EMBL" id="LR900122">
    <property type="protein sequence ID" value="CAD7244293.1"/>
    <property type="molecule type" value="Genomic_DNA"/>
</dbReference>
<dbReference type="GO" id="GO:0035556">
    <property type="term" value="P:intracellular signal transduction"/>
    <property type="evidence" value="ECO:0007669"/>
    <property type="project" value="InterPro"/>
</dbReference>
<dbReference type="PANTHER" id="PTHR13720">
    <property type="entry name" value="WD-40 REPEAT PROTEIN"/>
    <property type="match status" value="1"/>
</dbReference>
<dbReference type="InterPro" id="IPR001680">
    <property type="entry name" value="WD40_rpt"/>
</dbReference>
<dbReference type="InterPro" id="IPR050630">
    <property type="entry name" value="WD_repeat_EMAP"/>
</dbReference>
<organism evidence="7">
    <name type="scientific">Darwinula stevensoni</name>
    <dbReference type="NCBI Taxonomy" id="69355"/>
    <lineage>
        <taxon>Eukaryota</taxon>
        <taxon>Metazoa</taxon>
        <taxon>Ecdysozoa</taxon>
        <taxon>Arthropoda</taxon>
        <taxon>Crustacea</taxon>
        <taxon>Oligostraca</taxon>
        <taxon>Ostracoda</taxon>
        <taxon>Podocopa</taxon>
        <taxon>Podocopida</taxon>
        <taxon>Darwinulocopina</taxon>
        <taxon>Darwinuloidea</taxon>
        <taxon>Darwinulidae</taxon>
        <taxon>Darwinula</taxon>
    </lineage>
</organism>
<dbReference type="Pfam" id="PF03451">
    <property type="entry name" value="HELP"/>
    <property type="match status" value="1"/>
</dbReference>
<proteinExistence type="inferred from homology"/>
<dbReference type="EMBL" id="CAJPEV010000605">
    <property type="protein sequence ID" value="CAG0886866.1"/>
    <property type="molecule type" value="Genomic_DNA"/>
</dbReference>
<feature type="domain" description="Doublecortin" evidence="6">
    <location>
        <begin position="137"/>
        <end position="215"/>
    </location>
</feature>